<name>A0A5J9WRW1_9POAL</name>
<evidence type="ECO:0000256" key="1">
    <source>
        <dbReference type="ARBA" id="ARBA00022723"/>
    </source>
</evidence>
<dbReference type="PANTHER" id="PTHR45931">
    <property type="entry name" value="SI:CH211-59O9.10"/>
    <property type="match status" value="1"/>
</dbReference>
<feature type="non-terminal residue" evidence="7">
    <location>
        <position position="1"/>
    </location>
</feature>
<dbReference type="PROSITE" id="PS50089">
    <property type="entry name" value="ZF_RING_2"/>
    <property type="match status" value="1"/>
</dbReference>
<dbReference type="PANTHER" id="PTHR45931:SF23">
    <property type="entry name" value="OS12G0134500 PROTEIN"/>
    <property type="match status" value="1"/>
</dbReference>
<evidence type="ECO:0000256" key="4">
    <source>
        <dbReference type="PROSITE-ProRule" id="PRU00175"/>
    </source>
</evidence>
<evidence type="ECO:0000256" key="3">
    <source>
        <dbReference type="ARBA" id="ARBA00022833"/>
    </source>
</evidence>
<dbReference type="InterPro" id="IPR013083">
    <property type="entry name" value="Znf_RING/FYVE/PHD"/>
</dbReference>
<feature type="domain" description="RING-type" evidence="6">
    <location>
        <begin position="74"/>
        <end position="115"/>
    </location>
</feature>
<dbReference type="Gene3D" id="3.30.40.10">
    <property type="entry name" value="Zinc/RING finger domain, C3HC4 (zinc finger)"/>
    <property type="match status" value="1"/>
</dbReference>
<dbReference type="SUPFAM" id="SSF57850">
    <property type="entry name" value="RING/U-box"/>
    <property type="match status" value="1"/>
</dbReference>
<organism evidence="7 8">
    <name type="scientific">Eragrostis curvula</name>
    <name type="common">weeping love grass</name>
    <dbReference type="NCBI Taxonomy" id="38414"/>
    <lineage>
        <taxon>Eukaryota</taxon>
        <taxon>Viridiplantae</taxon>
        <taxon>Streptophyta</taxon>
        <taxon>Embryophyta</taxon>
        <taxon>Tracheophyta</taxon>
        <taxon>Spermatophyta</taxon>
        <taxon>Magnoliopsida</taxon>
        <taxon>Liliopsida</taxon>
        <taxon>Poales</taxon>
        <taxon>Poaceae</taxon>
        <taxon>PACMAD clade</taxon>
        <taxon>Chloridoideae</taxon>
        <taxon>Eragrostideae</taxon>
        <taxon>Eragrostidinae</taxon>
        <taxon>Eragrostis</taxon>
    </lineage>
</organism>
<dbReference type="Proteomes" id="UP000324897">
    <property type="component" value="Chromosome 6"/>
</dbReference>
<dbReference type="OrthoDB" id="688192at2759"/>
<accession>A0A5J9WRW1</accession>
<evidence type="ECO:0000256" key="2">
    <source>
        <dbReference type="ARBA" id="ARBA00022771"/>
    </source>
</evidence>
<dbReference type="AlphaFoldDB" id="A0A5J9WRW1"/>
<dbReference type="GO" id="GO:0008270">
    <property type="term" value="F:zinc ion binding"/>
    <property type="evidence" value="ECO:0007669"/>
    <property type="project" value="UniProtKB-KW"/>
</dbReference>
<protein>
    <recommendedName>
        <fullName evidence="6">RING-type domain-containing protein</fullName>
    </recommendedName>
</protein>
<dbReference type="InterPro" id="IPR051834">
    <property type="entry name" value="RING_finger_E3_ligase"/>
</dbReference>
<feature type="region of interest" description="Disordered" evidence="5">
    <location>
        <begin position="128"/>
        <end position="149"/>
    </location>
</feature>
<dbReference type="GO" id="GO:0006511">
    <property type="term" value="P:ubiquitin-dependent protein catabolic process"/>
    <property type="evidence" value="ECO:0007669"/>
    <property type="project" value="TreeGrafter"/>
</dbReference>
<reference evidence="7 8" key="1">
    <citation type="journal article" date="2019" name="Sci. Rep.">
        <title>A high-quality genome of Eragrostis curvula grass provides insights into Poaceae evolution and supports new strategies to enhance forage quality.</title>
        <authorList>
            <person name="Carballo J."/>
            <person name="Santos B.A.C.M."/>
            <person name="Zappacosta D."/>
            <person name="Garbus I."/>
            <person name="Selva J.P."/>
            <person name="Gallo C.A."/>
            <person name="Diaz A."/>
            <person name="Albertini E."/>
            <person name="Caccamo M."/>
            <person name="Echenique V."/>
        </authorList>
    </citation>
    <scope>NUCLEOTIDE SEQUENCE [LARGE SCALE GENOMIC DNA]</scope>
    <source>
        <strain evidence="8">cv. Victoria</strain>
        <tissue evidence="7">Leaf</tissue>
    </source>
</reference>
<dbReference type="GO" id="GO:0005634">
    <property type="term" value="C:nucleus"/>
    <property type="evidence" value="ECO:0007669"/>
    <property type="project" value="TreeGrafter"/>
</dbReference>
<dbReference type="EMBL" id="RWGY01000002">
    <property type="protein sequence ID" value="TVU50831.1"/>
    <property type="molecule type" value="Genomic_DNA"/>
</dbReference>
<proteinExistence type="predicted"/>
<dbReference type="Gramene" id="TVU50831">
    <property type="protein sequence ID" value="TVU50831"/>
    <property type="gene ID" value="EJB05_02222"/>
</dbReference>
<keyword evidence="8" id="KW-1185">Reference proteome</keyword>
<gene>
    <name evidence="7" type="ORF">EJB05_02222</name>
</gene>
<dbReference type="SMART" id="SM00184">
    <property type="entry name" value="RING"/>
    <property type="match status" value="1"/>
</dbReference>
<keyword evidence="1" id="KW-0479">Metal-binding</keyword>
<dbReference type="Pfam" id="PF13639">
    <property type="entry name" value="zf-RING_2"/>
    <property type="match status" value="1"/>
</dbReference>
<keyword evidence="3" id="KW-0862">Zinc</keyword>
<sequence length="149" mass="17440">MNELWQRMSPEERQAHILGMYAASLIAELDMRDFDDDDDEEEDFVPASKKAILNLHVPTWGETIQKRCHGLESCDVCREDLEMGQQFRMTPCGHYFHQTCIFEWLHVDRRCPGCRFALPSEEEQRLLDEEEARAKDGDDEGEDQFVTID</sequence>
<dbReference type="InterPro" id="IPR001841">
    <property type="entry name" value="Znf_RING"/>
</dbReference>
<keyword evidence="2 4" id="KW-0863">Zinc-finger</keyword>
<evidence type="ECO:0000259" key="6">
    <source>
        <dbReference type="PROSITE" id="PS50089"/>
    </source>
</evidence>
<comment type="caution">
    <text evidence="7">The sequence shown here is derived from an EMBL/GenBank/DDBJ whole genome shotgun (WGS) entry which is preliminary data.</text>
</comment>
<evidence type="ECO:0000313" key="8">
    <source>
        <dbReference type="Proteomes" id="UP000324897"/>
    </source>
</evidence>
<evidence type="ECO:0000313" key="7">
    <source>
        <dbReference type="EMBL" id="TVU50831.1"/>
    </source>
</evidence>
<dbReference type="GO" id="GO:0061630">
    <property type="term" value="F:ubiquitin protein ligase activity"/>
    <property type="evidence" value="ECO:0007669"/>
    <property type="project" value="TreeGrafter"/>
</dbReference>
<evidence type="ECO:0000256" key="5">
    <source>
        <dbReference type="SAM" id="MobiDB-lite"/>
    </source>
</evidence>